<name>A0ABW4Y5Z4_9GAMM</name>
<sequence>MDTKPHQLFTALGNETRLRCLMLLAAQGELCVCELTHAIGTAQPHISRHLAQLRELGLVLDRREGLWIYYRIRPDLPSWVSSILLETQKGIGDALPYAEDVHRLAMMPNRPSAPRCA</sequence>
<keyword evidence="3" id="KW-0238">DNA-binding</keyword>
<dbReference type="RefSeq" id="WP_386023712.1">
    <property type="nucleotide sequence ID" value="NZ_JBHUHX010000007.1"/>
</dbReference>
<dbReference type="SUPFAM" id="SSF46785">
    <property type="entry name" value="Winged helix' DNA-binding domain"/>
    <property type="match status" value="1"/>
</dbReference>
<dbReference type="InterPro" id="IPR051081">
    <property type="entry name" value="HTH_MetalResp_TranReg"/>
</dbReference>
<evidence type="ECO:0000313" key="7">
    <source>
        <dbReference type="Proteomes" id="UP001597337"/>
    </source>
</evidence>
<accession>A0ABW4Y5Z4</accession>
<dbReference type="Proteomes" id="UP001597337">
    <property type="component" value="Unassembled WGS sequence"/>
</dbReference>
<feature type="domain" description="HTH arsR-type" evidence="5">
    <location>
        <begin position="1"/>
        <end position="91"/>
    </location>
</feature>
<protein>
    <submittedName>
        <fullName evidence="6">Metalloregulator ArsR/SmtB family transcription factor</fullName>
    </submittedName>
</protein>
<dbReference type="InterPro" id="IPR036388">
    <property type="entry name" value="WH-like_DNA-bd_sf"/>
</dbReference>
<dbReference type="EMBL" id="JBHUHX010000007">
    <property type="protein sequence ID" value="MFD2111059.1"/>
    <property type="molecule type" value="Genomic_DNA"/>
</dbReference>
<evidence type="ECO:0000259" key="5">
    <source>
        <dbReference type="PROSITE" id="PS50987"/>
    </source>
</evidence>
<dbReference type="NCBIfam" id="NF033788">
    <property type="entry name" value="HTH_metalloreg"/>
    <property type="match status" value="1"/>
</dbReference>
<keyword evidence="2" id="KW-0805">Transcription regulation</keyword>
<comment type="caution">
    <text evidence="6">The sequence shown here is derived from an EMBL/GenBank/DDBJ whole genome shotgun (WGS) entry which is preliminary data.</text>
</comment>
<evidence type="ECO:0000256" key="4">
    <source>
        <dbReference type="ARBA" id="ARBA00023163"/>
    </source>
</evidence>
<dbReference type="PANTHER" id="PTHR33154:SF18">
    <property type="entry name" value="ARSENICAL RESISTANCE OPERON REPRESSOR"/>
    <property type="match status" value="1"/>
</dbReference>
<evidence type="ECO:0000313" key="6">
    <source>
        <dbReference type="EMBL" id="MFD2111059.1"/>
    </source>
</evidence>
<organism evidence="6 7">
    <name type="scientific">Thiorhodococcus fuscus</name>
    <dbReference type="NCBI Taxonomy" id="527200"/>
    <lineage>
        <taxon>Bacteria</taxon>
        <taxon>Pseudomonadati</taxon>
        <taxon>Pseudomonadota</taxon>
        <taxon>Gammaproteobacteria</taxon>
        <taxon>Chromatiales</taxon>
        <taxon>Chromatiaceae</taxon>
        <taxon>Thiorhodococcus</taxon>
    </lineage>
</organism>
<proteinExistence type="predicted"/>
<dbReference type="NCBIfam" id="NF007528">
    <property type="entry name" value="PRK10141.1"/>
    <property type="match status" value="1"/>
</dbReference>
<dbReference type="InterPro" id="IPR036390">
    <property type="entry name" value="WH_DNA-bd_sf"/>
</dbReference>
<dbReference type="PANTHER" id="PTHR33154">
    <property type="entry name" value="TRANSCRIPTIONAL REGULATOR, ARSR FAMILY"/>
    <property type="match status" value="1"/>
</dbReference>
<evidence type="ECO:0000256" key="2">
    <source>
        <dbReference type="ARBA" id="ARBA00023015"/>
    </source>
</evidence>
<dbReference type="Gene3D" id="1.10.10.10">
    <property type="entry name" value="Winged helix-like DNA-binding domain superfamily/Winged helix DNA-binding domain"/>
    <property type="match status" value="1"/>
</dbReference>
<dbReference type="Pfam" id="PF01022">
    <property type="entry name" value="HTH_5"/>
    <property type="match status" value="1"/>
</dbReference>
<gene>
    <name evidence="6" type="ORF">ACFSJC_04285</name>
</gene>
<keyword evidence="7" id="KW-1185">Reference proteome</keyword>
<evidence type="ECO:0000256" key="3">
    <source>
        <dbReference type="ARBA" id="ARBA00023125"/>
    </source>
</evidence>
<dbReference type="SMART" id="SM00418">
    <property type="entry name" value="HTH_ARSR"/>
    <property type="match status" value="1"/>
</dbReference>
<dbReference type="CDD" id="cd00090">
    <property type="entry name" value="HTH_ARSR"/>
    <property type="match status" value="1"/>
</dbReference>
<dbReference type="PROSITE" id="PS50987">
    <property type="entry name" value="HTH_ARSR_2"/>
    <property type="match status" value="1"/>
</dbReference>
<dbReference type="InterPro" id="IPR011991">
    <property type="entry name" value="ArsR-like_HTH"/>
</dbReference>
<dbReference type="InterPro" id="IPR001845">
    <property type="entry name" value="HTH_ArsR_DNA-bd_dom"/>
</dbReference>
<keyword evidence="4" id="KW-0804">Transcription</keyword>
<evidence type="ECO:0000256" key="1">
    <source>
        <dbReference type="ARBA" id="ARBA00022849"/>
    </source>
</evidence>
<keyword evidence="1" id="KW-0059">Arsenical resistance</keyword>
<dbReference type="PRINTS" id="PR00778">
    <property type="entry name" value="HTHARSR"/>
</dbReference>
<reference evidence="7" key="1">
    <citation type="journal article" date="2019" name="Int. J. Syst. Evol. Microbiol.">
        <title>The Global Catalogue of Microorganisms (GCM) 10K type strain sequencing project: providing services to taxonomists for standard genome sequencing and annotation.</title>
        <authorList>
            <consortium name="The Broad Institute Genomics Platform"/>
            <consortium name="The Broad Institute Genome Sequencing Center for Infectious Disease"/>
            <person name="Wu L."/>
            <person name="Ma J."/>
        </authorList>
    </citation>
    <scope>NUCLEOTIDE SEQUENCE [LARGE SCALE GENOMIC DNA]</scope>
    <source>
        <strain evidence="7">KACC 12597</strain>
    </source>
</reference>